<evidence type="ECO:0000256" key="3">
    <source>
        <dbReference type="SAM" id="MobiDB-lite"/>
    </source>
</evidence>
<proteinExistence type="predicted"/>
<feature type="DNA-binding region" description="OmpR/PhoB-type" evidence="2">
    <location>
        <begin position="17"/>
        <end position="118"/>
    </location>
</feature>
<dbReference type="InterPro" id="IPR016032">
    <property type="entry name" value="Sig_transdc_resp-reg_C-effctor"/>
</dbReference>
<feature type="transmembrane region" description="Helical" evidence="4">
    <location>
        <begin position="201"/>
        <end position="220"/>
    </location>
</feature>
<dbReference type="Pfam" id="PF00486">
    <property type="entry name" value="Trans_reg_C"/>
    <property type="match status" value="1"/>
</dbReference>
<evidence type="ECO:0000313" key="6">
    <source>
        <dbReference type="EMBL" id="PHI29588.1"/>
    </source>
</evidence>
<evidence type="ECO:0000259" key="5">
    <source>
        <dbReference type="PROSITE" id="PS51755"/>
    </source>
</evidence>
<evidence type="ECO:0000256" key="1">
    <source>
        <dbReference type="ARBA" id="ARBA00023125"/>
    </source>
</evidence>
<feature type="domain" description="OmpR/PhoB-type" evidence="5">
    <location>
        <begin position="17"/>
        <end position="118"/>
    </location>
</feature>
<keyword evidence="4" id="KW-0472">Membrane</keyword>
<keyword evidence="4" id="KW-0812">Transmembrane</keyword>
<dbReference type="AlphaFoldDB" id="A0A2C6DH19"/>
<dbReference type="OrthoDB" id="799930at2"/>
<dbReference type="STRING" id="1111728.GCA_000427805_00485"/>
<sequence>MNAPLEKVFTHSIMKAHNTRCFINGWLIDHASGSIIHKDTNEVKRLGEYQLKLLETLAQHAGIVLSRERLTALVWEKRIIGNNSLPNAIHALRAALEDDGKNQKVIKTIPKKGYLLEKEYCEYLEDEVPDEESSDEPFSVEASTDGDAEAAQNNEIPGYTGWQLAPVSENDAESSAKQVKNLPAVANIPPKGVHFSRSYPFYFLIGAVIVAAFVIGVFFFNPDSPQDSLTAMNVTKENEQPYDNISLYRVSKNTQSTRQTAYNIPERLKSSLERINELLEKNNATLDAYYRASDPILHYTFSIKTSCEHKELSMNIFHWRINNDRLNDLVLREIERKLNELSACHS</sequence>
<protein>
    <submittedName>
        <fullName evidence="6">Transcriptional regulator</fullName>
    </submittedName>
</protein>
<keyword evidence="4" id="KW-1133">Transmembrane helix</keyword>
<dbReference type="SUPFAM" id="SSF46894">
    <property type="entry name" value="C-terminal effector domain of the bipartite response regulators"/>
    <property type="match status" value="1"/>
</dbReference>
<gene>
    <name evidence="6" type="ORF">CRN84_09725</name>
</gene>
<dbReference type="Gene3D" id="1.10.10.10">
    <property type="entry name" value="Winged helix-like DNA-binding domain superfamily/Winged helix DNA-binding domain"/>
    <property type="match status" value="1"/>
</dbReference>
<keyword evidence="1 2" id="KW-0238">DNA-binding</keyword>
<organism evidence="6 7">
    <name type="scientific">Budvicia aquatica</name>
    <dbReference type="NCBI Taxonomy" id="82979"/>
    <lineage>
        <taxon>Bacteria</taxon>
        <taxon>Pseudomonadati</taxon>
        <taxon>Pseudomonadota</taxon>
        <taxon>Gammaproteobacteria</taxon>
        <taxon>Enterobacterales</taxon>
        <taxon>Budviciaceae</taxon>
        <taxon>Budvicia</taxon>
    </lineage>
</organism>
<feature type="region of interest" description="Disordered" evidence="3">
    <location>
        <begin position="126"/>
        <end position="153"/>
    </location>
</feature>
<feature type="compositionally biased region" description="Acidic residues" evidence="3">
    <location>
        <begin position="126"/>
        <end position="135"/>
    </location>
</feature>
<evidence type="ECO:0000256" key="2">
    <source>
        <dbReference type="PROSITE-ProRule" id="PRU01091"/>
    </source>
</evidence>
<name>A0A2C6DH19_9GAMM</name>
<dbReference type="Proteomes" id="UP000224974">
    <property type="component" value="Unassembled WGS sequence"/>
</dbReference>
<evidence type="ECO:0000256" key="4">
    <source>
        <dbReference type="SAM" id="Phobius"/>
    </source>
</evidence>
<dbReference type="GO" id="GO:0006355">
    <property type="term" value="P:regulation of DNA-templated transcription"/>
    <property type="evidence" value="ECO:0007669"/>
    <property type="project" value="InterPro"/>
</dbReference>
<dbReference type="PROSITE" id="PS51755">
    <property type="entry name" value="OMPR_PHOB"/>
    <property type="match status" value="1"/>
</dbReference>
<reference evidence="7" key="1">
    <citation type="submission" date="2017-09" db="EMBL/GenBank/DDBJ databases">
        <title>FDA dAtabase for Regulatory Grade micrObial Sequences (FDA-ARGOS): Supporting development and validation of Infectious Disease Dx tests.</title>
        <authorList>
            <person name="Minogue T."/>
            <person name="Wolcott M."/>
            <person name="Wasieloski L."/>
            <person name="Aguilar W."/>
            <person name="Moore D."/>
            <person name="Tallon L."/>
            <person name="Sadzewicz L."/>
            <person name="Ott S."/>
            <person name="Zhao X."/>
            <person name="Nagaraj S."/>
            <person name="Vavikolanu K."/>
            <person name="Aluvathingal J."/>
            <person name="Nadendla S."/>
            <person name="Sichtig H."/>
        </authorList>
    </citation>
    <scope>NUCLEOTIDE SEQUENCE [LARGE SCALE GENOMIC DNA]</scope>
    <source>
        <strain evidence="7">FDAARGOS_387</strain>
    </source>
</reference>
<dbReference type="GO" id="GO:0000160">
    <property type="term" value="P:phosphorelay signal transduction system"/>
    <property type="evidence" value="ECO:0007669"/>
    <property type="project" value="InterPro"/>
</dbReference>
<accession>A0A2C6DH19</accession>
<comment type="caution">
    <text evidence="6">The sequence shown here is derived from an EMBL/GenBank/DDBJ whole genome shotgun (WGS) entry which is preliminary data.</text>
</comment>
<dbReference type="InterPro" id="IPR036388">
    <property type="entry name" value="WH-like_DNA-bd_sf"/>
</dbReference>
<dbReference type="InterPro" id="IPR001867">
    <property type="entry name" value="OmpR/PhoB-type_DNA-bd"/>
</dbReference>
<dbReference type="CDD" id="cd00383">
    <property type="entry name" value="trans_reg_C"/>
    <property type="match status" value="1"/>
</dbReference>
<dbReference type="EMBL" id="PDDX01000001">
    <property type="protein sequence ID" value="PHI29588.1"/>
    <property type="molecule type" value="Genomic_DNA"/>
</dbReference>
<keyword evidence="7" id="KW-1185">Reference proteome</keyword>
<dbReference type="GO" id="GO:0003677">
    <property type="term" value="F:DNA binding"/>
    <property type="evidence" value="ECO:0007669"/>
    <property type="project" value="UniProtKB-UniRule"/>
</dbReference>
<evidence type="ECO:0000313" key="7">
    <source>
        <dbReference type="Proteomes" id="UP000224974"/>
    </source>
</evidence>
<dbReference type="SMART" id="SM00862">
    <property type="entry name" value="Trans_reg_C"/>
    <property type="match status" value="1"/>
</dbReference>